<dbReference type="EMBL" id="CACQ02003395">
    <property type="protein sequence ID" value="CCF39259.1"/>
    <property type="molecule type" value="Genomic_DNA"/>
</dbReference>
<evidence type="ECO:0000313" key="1">
    <source>
        <dbReference type="EMBL" id="CCF39259.1"/>
    </source>
</evidence>
<dbReference type="Proteomes" id="UP000007174">
    <property type="component" value="Unassembled WGS sequence"/>
</dbReference>
<dbReference type="HOGENOM" id="CLU_2711540_0_0_1"/>
<feature type="non-terminal residue" evidence="1">
    <location>
        <position position="73"/>
    </location>
</feature>
<reference evidence="2" key="1">
    <citation type="journal article" date="2012" name="Nat. Genet.">
        <title>Lifestyle transitions in plant pathogenic Colletotrichum fungi deciphered by genome and transcriptome analyses.</title>
        <authorList>
            <person name="O'Connell R.J."/>
            <person name="Thon M.R."/>
            <person name="Hacquard S."/>
            <person name="Amyotte S.G."/>
            <person name="Kleemann J."/>
            <person name="Torres M.F."/>
            <person name="Damm U."/>
            <person name="Buiate E.A."/>
            <person name="Epstein L."/>
            <person name="Alkan N."/>
            <person name="Altmueller J."/>
            <person name="Alvarado-Balderrama L."/>
            <person name="Bauser C.A."/>
            <person name="Becker C."/>
            <person name="Birren B.W."/>
            <person name="Chen Z."/>
            <person name="Choi J."/>
            <person name="Crouch J.A."/>
            <person name="Duvick J.P."/>
            <person name="Farman M.A."/>
            <person name="Gan P."/>
            <person name="Heiman D."/>
            <person name="Henrissat B."/>
            <person name="Howard R.J."/>
            <person name="Kabbage M."/>
            <person name="Koch C."/>
            <person name="Kracher B."/>
            <person name="Kubo Y."/>
            <person name="Law A.D."/>
            <person name="Lebrun M.-H."/>
            <person name="Lee Y.-H."/>
            <person name="Miyara I."/>
            <person name="Moore N."/>
            <person name="Neumann U."/>
            <person name="Nordstroem K."/>
            <person name="Panaccione D.G."/>
            <person name="Panstruga R."/>
            <person name="Place M."/>
            <person name="Proctor R.H."/>
            <person name="Prusky D."/>
            <person name="Rech G."/>
            <person name="Reinhardt R."/>
            <person name="Rollins J.A."/>
            <person name="Rounsley S."/>
            <person name="Schardl C.L."/>
            <person name="Schwartz D.C."/>
            <person name="Shenoy N."/>
            <person name="Shirasu K."/>
            <person name="Sikhakolli U.R."/>
            <person name="Stueber K."/>
            <person name="Sukno S.A."/>
            <person name="Sweigard J.A."/>
            <person name="Takano Y."/>
            <person name="Takahara H."/>
            <person name="Trail F."/>
            <person name="van der Does H.C."/>
            <person name="Voll L.M."/>
            <person name="Will I."/>
            <person name="Young S."/>
            <person name="Zeng Q."/>
            <person name="Zhang J."/>
            <person name="Zhou S."/>
            <person name="Dickman M.B."/>
            <person name="Schulze-Lefert P."/>
            <person name="Ver Loren van Themaat E."/>
            <person name="Ma L.-J."/>
            <person name="Vaillancourt L.J."/>
        </authorList>
    </citation>
    <scope>NUCLEOTIDE SEQUENCE [LARGE SCALE GENOMIC DNA]</scope>
    <source>
        <strain evidence="2">IMI 349063</strain>
    </source>
</reference>
<proteinExistence type="predicted"/>
<dbReference type="AlphaFoldDB" id="H1VGA6"/>
<accession>H1VGA6</accession>
<evidence type="ECO:0000313" key="2">
    <source>
        <dbReference type="Proteomes" id="UP000007174"/>
    </source>
</evidence>
<protein>
    <submittedName>
        <fullName evidence="1">Uncharacterized protein</fullName>
    </submittedName>
</protein>
<gene>
    <name evidence="1" type="ORF">CH063_10134</name>
</gene>
<name>H1VGA6_COLHI</name>
<sequence length="73" mass="7898">MHVSTCLGISPPPSLLLPLPPCPPPREGRLPRTWVIRTGCEVTAARAMATRTSWPPPSPVRPSISMDLRDICG</sequence>
<organism evidence="1 2">
    <name type="scientific">Colletotrichum higginsianum (strain IMI 349063)</name>
    <name type="common">Crucifer anthracnose fungus</name>
    <dbReference type="NCBI Taxonomy" id="759273"/>
    <lineage>
        <taxon>Eukaryota</taxon>
        <taxon>Fungi</taxon>
        <taxon>Dikarya</taxon>
        <taxon>Ascomycota</taxon>
        <taxon>Pezizomycotina</taxon>
        <taxon>Sordariomycetes</taxon>
        <taxon>Hypocreomycetidae</taxon>
        <taxon>Glomerellales</taxon>
        <taxon>Glomerellaceae</taxon>
        <taxon>Colletotrichum</taxon>
        <taxon>Colletotrichum destructivum species complex</taxon>
    </lineage>
</organism>